<dbReference type="Gene3D" id="1.10.10.60">
    <property type="entry name" value="Homeodomain-like"/>
    <property type="match status" value="1"/>
</dbReference>
<evidence type="ECO:0000256" key="3">
    <source>
        <dbReference type="SAM" id="MobiDB-lite"/>
    </source>
</evidence>
<dbReference type="InterPro" id="IPR009057">
    <property type="entry name" value="Homeodomain-like_sf"/>
</dbReference>
<comment type="subcellular location">
    <subcellularLocation>
        <location evidence="1 2">Nucleus</location>
    </subcellularLocation>
</comment>
<evidence type="ECO:0000259" key="4">
    <source>
        <dbReference type="PROSITE" id="PS50071"/>
    </source>
</evidence>
<dbReference type="SMART" id="SM00389">
    <property type="entry name" value="HOX"/>
    <property type="match status" value="1"/>
</dbReference>
<dbReference type="InterPro" id="IPR001356">
    <property type="entry name" value="HD"/>
</dbReference>
<dbReference type="Proteomes" id="UP001164743">
    <property type="component" value="Chromosome 3A"/>
</dbReference>
<feature type="region of interest" description="Disordered" evidence="3">
    <location>
        <begin position="141"/>
        <end position="182"/>
    </location>
</feature>
<dbReference type="SUPFAM" id="SSF46689">
    <property type="entry name" value="Homeodomain-like"/>
    <property type="match status" value="1"/>
</dbReference>
<name>A0ABY7CDA9_9BASI</name>
<evidence type="ECO:0000256" key="2">
    <source>
        <dbReference type="RuleBase" id="RU000682"/>
    </source>
</evidence>
<sequence>MVVPWWNATCATALKIRNLSSKILPASLLDSFMNQKHFDVPPLQFPEVGSLVPQLLHVGITPDNANFLNHEFSCTLQRLDESLSKSYQADALKFRENAAFPNSRSSFVQALHDHHHRLRAQFVQKLLTTLQSRVDILLQQSRSAQSAPQSSPPSSSASTSSGTPSSSGPVKSAGKPRGRAPKFTKEQTAALNALLARDNQFSSEEKDLIAYELKMTREQVNRWFCNARARKKPYSCPSRQSAAPAMKSLASNTSSPAPIVSTSPPAEQIQSPERPSTGSSEDTDMIFLTSASSSSASSSEGEDEDEPMNAYLDFSACPESWPQQHLAPLPPVSFDFGALQSSCAFLAPTPASADDLQRWNPQAQTPNFQSFAC</sequence>
<feature type="DNA-binding region" description="Homeobox" evidence="1">
    <location>
        <begin position="176"/>
        <end position="235"/>
    </location>
</feature>
<feature type="domain" description="Homeobox" evidence="4">
    <location>
        <begin position="174"/>
        <end position="234"/>
    </location>
</feature>
<keyword evidence="1 2" id="KW-0539">Nucleus</keyword>
<accession>A0ABY7CDA9</accession>
<proteinExistence type="predicted"/>
<organism evidence="5 6">
    <name type="scientific">Puccinia triticina</name>
    <dbReference type="NCBI Taxonomy" id="208348"/>
    <lineage>
        <taxon>Eukaryota</taxon>
        <taxon>Fungi</taxon>
        <taxon>Dikarya</taxon>
        <taxon>Basidiomycota</taxon>
        <taxon>Pucciniomycotina</taxon>
        <taxon>Pucciniomycetes</taxon>
        <taxon>Pucciniales</taxon>
        <taxon>Pucciniaceae</taxon>
        <taxon>Puccinia</taxon>
    </lineage>
</organism>
<dbReference type="EMBL" id="CP110423">
    <property type="protein sequence ID" value="WAQ82908.1"/>
    <property type="molecule type" value="Genomic_DNA"/>
</dbReference>
<feature type="compositionally biased region" description="Polar residues" evidence="3">
    <location>
        <begin position="249"/>
        <end position="280"/>
    </location>
</feature>
<keyword evidence="6" id="KW-1185">Reference proteome</keyword>
<keyword evidence="1 2" id="KW-0371">Homeobox</keyword>
<feature type="region of interest" description="Disordered" evidence="3">
    <location>
        <begin position="245"/>
        <end position="283"/>
    </location>
</feature>
<protein>
    <recommendedName>
        <fullName evidence="4">Homeobox domain-containing protein</fullName>
    </recommendedName>
</protein>
<gene>
    <name evidence="5" type="ORF">PtA15_3A273</name>
</gene>
<dbReference type="Pfam" id="PF00046">
    <property type="entry name" value="Homeodomain"/>
    <property type="match status" value="1"/>
</dbReference>
<dbReference type="RefSeq" id="XP_053018463.1">
    <property type="nucleotide sequence ID" value="XM_053167225.1"/>
</dbReference>
<feature type="compositionally biased region" description="Low complexity" evidence="3">
    <location>
        <begin position="143"/>
        <end position="169"/>
    </location>
</feature>
<dbReference type="CDD" id="cd00086">
    <property type="entry name" value="homeodomain"/>
    <property type="match status" value="1"/>
</dbReference>
<dbReference type="PROSITE" id="PS50071">
    <property type="entry name" value="HOMEOBOX_2"/>
    <property type="match status" value="1"/>
</dbReference>
<evidence type="ECO:0000313" key="5">
    <source>
        <dbReference type="EMBL" id="WAQ82908.1"/>
    </source>
</evidence>
<evidence type="ECO:0000313" key="6">
    <source>
        <dbReference type="Proteomes" id="UP001164743"/>
    </source>
</evidence>
<reference evidence="5" key="1">
    <citation type="submission" date="2022-10" db="EMBL/GenBank/DDBJ databases">
        <title>Puccinia triticina Genome sequencing and assembly.</title>
        <authorList>
            <person name="Li C."/>
        </authorList>
    </citation>
    <scope>NUCLEOTIDE SEQUENCE</scope>
    <source>
        <strain evidence="5">Pt15</strain>
    </source>
</reference>
<keyword evidence="1 2" id="KW-0238">DNA-binding</keyword>
<dbReference type="GeneID" id="77808120"/>
<evidence type="ECO:0000256" key="1">
    <source>
        <dbReference type="PROSITE-ProRule" id="PRU00108"/>
    </source>
</evidence>